<organism evidence="2 3">
    <name type="scientific">Streptomyces luomodiensis</name>
    <dbReference type="NCBI Taxonomy" id="3026192"/>
    <lineage>
        <taxon>Bacteria</taxon>
        <taxon>Bacillati</taxon>
        <taxon>Actinomycetota</taxon>
        <taxon>Actinomycetes</taxon>
        <taxon>Kitasatosporales</taxon>
        <taxon>Streptomycetaceae</taxon>
        <taxon>Streptomyces</taxon>
    </lineage>
</organism>
<evidence type="ECO:0000313" key="3">
    <source>
        <dbReference type="Proteomes" id="UP001305606"/>
    </source>
</evidence>
<dbReference type="Pfam" id="PF13560">
    <property type="entry name" value="HTH_31"/>
    <property type="match status" value="1"/>
</dbReference>
<dbReference type="Proteomes" id="UP001305606">
    <property type="component" value="Chromosome"/>
</dbReference>
<dbReference type="InterPro" id="IPR001387">
    <property type="entry name" value="Cro/C1-type_HTH"/>
</dbReference>
<keyword evidence="3" id="KW-1185">Reference proteome</keyword>
<name>A0ABY9V2G8_9ACTN</name>
<feature type="domain" description="HTH cro/C1-type" evidence="1">
    <location>
        <begin position="20"/>
        <end position="72"/>
    </location>
</feature>
<reference evidence="2 3" key="1">
    <citation type="submission" date="2023-02" db="EMBL/GenBank/DDBJ databases">
        <title>Streptomyces sp. SCA4-21 with antifungal activity against Fusarium oxysporum f. sp. cubense, Streptomyces sp. SCA2-17 with antifungal activity against Fusarium oxysporum f. sp. cubense.</title>
        <authorList>
            <person name="Qi D."/>
        </authorList>
    </citation>
    <scope>NUCLEOTIDE SEQUENCE [LARGE SCALE GENOMIC DNA]</scope>
    <source>
        <strain evidence="2 3">SCA4-21</strain>
    </source>
</reference>
<dbReference type="CDD" id="cd00093">
    <property type="entry name" value="HTH_XRE"/>
    <property type="match status" value="1"/>
</dbReference>
<evidence type="ECO:0000259" key="1">
    <source>
        <dbReference type="PROSITE" id="PS50943"/>
    </source>
</evidence>
<dbReference type="PROSITE" id="PS50943">
    <property type="entry name" value="HTH_CROC1"/>
    <property type="match status" value="1"/>
</dbReference>
<accession>A0ABY9V2G8</accession>
<evidence type="ECO:0000313" key="2">
    <source>
        <dbReference type="EMBL" id="WNE99051.1"/>
    </source>
</evidence>
<dbReference type="RefSeq" id="WP_311037677.1">
    <property type="nucleotide sequence ID" value="NZ_CP117522.1"/>
</dbReference>
<gene>
    <name evidence="2" type="ORF">PS467_28840</name>
</gene>
<protein>
    <submittedName>
        <fullName evidence="2">Helix-turn-helix transcriptional regulator</fullName>
    </submittedName>
</protein>
<sequence>MTQQKKRPSPAARLFGTQSRMMRERLGWTMKDLEARIPYSESMIAKVERGERLPKPSYVIATDEALMAQGLLVEAAKLLWQDGVPEWTQE</sequence>
<dbReference type="SUPFAM" id="SSF47413">
    <property type="entry name" value="lambda repressor-like DNA-binding domains"/>
    <property type="match status" value="1"/>
</dbReference>
<dbReference type="InterPro" id="IPR010982">
    <property type="entry name" value="Lambda_DNA-bd_dom_sf"/>
</dbReference>
<dbReference type="EMBL" id="CP117522">
    <property type="protein sequence ID" value="WNE99051.1"/>
    <property type="molecule type" value="Genomic_DNA"/>
</dbReference>
<dbReference type="Gene3D" id="1.10.260.40">
    <property type="entry name" value="lambda repressor-like DNA-binding domains"/>
    <property type="match status" value="1"/>
</dbReference>
<proteinExistence type="predicted"/>